<dbReference type="RefSeq" id="WP_086583229.1">
    <property type="nucleotide sequence ID" value="NZ_MUIZ01000008.1"/>
</dbReference>
<gene>
    <name evidence="1" type="ORF">BZZ03_10270</name>
</gene>
<organism evidence="1 2">
    <name type="scientific">Lactococcus petauri</name>
    <dbReference type="NCBI Taxonomy" id="1940789"/>
    <lineage>
        <taxon>Bacteria</taxon>
        <taxon>Bacillati</taxon>
        <taxon>Bacillota</taxon>
        <taxon>Bacilli</taxon>
        <taxon>Lactobacillales</taxon>
        <taxon>Streptococcaceae</taxon>
        <taxon>Lactococcus</taxon>
    </lineage>
</organism>
<evidence type="ECO:0000313" key="2">
    <source>
        <dbReference type="Proteomes" id="UP000194606"/>
    </source>
</evidence>
<comment type="caution">
    <text evidence="1">The sequence shown here is derived from an EMBL/GenBank/DDBJ whole genome shotgun (WGS) entry which is preliminary data.</text>
</comment>
<dbReference type="Proteomes" id="UP000194606">
    <property type="component" value="Unassembled WGS sequence"/>
</dbReference>
<reference evidence="1 2" key="1">
    <citation type="submission" date="2017-02" db="EMBL/GenBank/DDBJ databases">
        <authorList>
            <person name="Peterson S.W."/>
        </authorList>
    </citation>
    <scope>NUCLEOTIDE SEQUENCE [LARGE SCALE GENOMIC DNA]</scope>
    <source>
        <strain evidence="1">159469</strain>
    </source>
</reference>
<sequence>MEVNEMRRLAILDLKTKGFALDSYWEGSGSWLGCYARPKNKPPYGFDEAYDEFGNLIPKDGRDYTEWFEWNVPELLELQRQYPQ</sequence>
<dbReference type="AlphaFoldDB" id="A0A252CAW3"/>
<evidence type="ECO:0000313" key="1">
    <source>
        <dbReference type="EMBL" id="OUK03658.1"/>
    </source>
</evidence>
<name>A0A252CAW3_9LACT</name>
<protein>
    <submittedName>
        <fullName evidence="1">Uncharacterized protein</fullName>
    </submittedName>
</protein>
<proteinExistence type="predicted"/>
<dbReference type="EMBL" id="MUIZ01000008">
    <property type="protein sequence ID" value="OUK03658.1"/>
    <property type="molecule type" value="Genomic_DNA"/>
</dbReference>
<accession>A0A252CAW3</accession>